<dbReference type="CDD" id="cd04511">
    <property type="entry name" value="NUDIX_Hydrolase"/>
    <property type="match status" value="1"/>
</dbReference>
<organism evidence="2 3">
    <name type="scientific">Faucicola osloensis</name>
    <name type="common">Moraxella osloensis</name>
    <dbReference type="NCBI Taxonomy" id="34062"/>
    <lineage>
        <taxon>Bacteria</taxon>
        <taxon>Pseudomonadati</taxon>
        <taxon>Pseudomonadota</taxon>
        <taxon>Gammaproteobacteria</taxon>
        <taxon>Moraxellales</taxon>
        <taxon>Moraxellaceae</taxon>
        <taxon>Faucicola</taxon>
    </lineage>
</organism>
<dbReference type="InterPro" id="IPR015797">
    <property type="entry name" value="NUDIX_hydrolase-like_dom_sf"/>
</dbReference>
<dbReference type="STRING" id="34062.AXE82_05330"/>
<dbReference type="InterPro" id="IPR029401">
    <property type="entry name" value="Nudix_N"/>
</dbReference>
<gene>
    <name evidence="2" type="ORF">NP7_09130</name>
</gene>
<evidence type="ECO:0000259" key="1">
    <source>
        <dbReference type="PROSITE" id="PS51462"/>
    </source>
</evidence>
<sequence>MPYCLQCGHLAETKIPPMDSLPRIVCPSCGYIHYENPKVINGCLLIHEDKVLLCRRAIEPRHGYWTLPAGFMELGETMKDGGNRECFEEAEAIGSGLALYCLYDIPDIGQIHMIFIGSLKDGKFGVGIESLECALFAEEDIPWKDLAFQNVIETLQHYFADRKAGATLGNFPIHQQVIAKYVHLGG</sequence>
<proteinExistence type="predicted"/>
<dbReference type="PANTHER" id="PTHR43222">
    <property type="entry name" value="NUDIX HYDROLASE 23"/>
    <property type="match status" value="1"/>
</dbReference>
<reference evidence="3" key="1">
    <citation type="submission" date="2017-11" db="EMBL/GenBank/DDBJ databases">
        <title>Complete genome sequence of Moraxella osloensis NP7 isolated from human skin.</title>
        <authorList>
            <person name="Lee K."/>
            <person name="Lim J.Y."/>
            <person name="Hwang I."/>
        </authorList>
    </citation>
    <scope>NUCLEOTIDE SEQUENCE [LARGE SCALE GENOMIC DNA]</scope>
    <source>
        <strain evidence="3">NP7</strain>
    </source>
</reference>
<dbReference type="RefSeq" id="WP_100270559.1">
    <property type="nucleotide sequence ID" value="NZ_CP024443.1"/>
</dbReference>
<dbReference type="Pfam" id="PF14803">
    <property type="entry name" value="Zn_ribbon_Nudix"/>
    <property type="match status" value="1"/>
</dbReference>
<accession>A0A2D2LWI2</accession>
<evidence type="ECO:0000313" key="2">
    <source>
        <dbReference type="EMBL" id="ATR79389.1"/>
    </source>
</evidence>
<evidence type="ECO:0000313" key="3">
    <source>
        <dbReference type="Proteomes" id="UP000229340"/>
    </source>
</evidence>
<keyword evidence="2" id="KW-0378">Hydrolase</keyword>
<dbReference type="Gene3D" id="3.90.79.10">
    <property type="entry name" value="Nucleoside Triphosphate Pyrophosphohydrolase"/>
    <property type="match status" value="1"/>
</dbReference>
<dbReference type="AlphaFoldDB" id="A0A2D2LWI2"/>
<dbReference type="GO" id="GO:0016787">
    <property type="term" value="F:hydrolase activity"/>
    <property type="evidence" value="ECO:0007669"/>
    <property type="project" value="UniProtKB-KW"/>
</dbReference>
<dbReference type="SUPFAM" id="SSF55811">
    <property type="entry name" value="Nudix"/>
    <property type="match status" value="1"/>
</dbReference>
<name>A0A2D2LWI2_FAUOS</name>
<protein>
    <submittedName>
        <fullName evidence="2">NUDIX hydrolase</fullName>
    </submittedName>
</protein>
<dbReference type="Proteomes" id="UP000229340">
    <property type="component" value="Chromosome"/>
</dbReference>
<feature type="domain" description="Nudix hydrolase" evidence="1">
    <location>
        <begin position="36"/>
        <end position="159"/>
    </location>
</feature>
<dbReference type="InterPro" id="IPR000086">
    <property type="entry name" value="NUDIX_hydrolase_dom"/>
</dbReference>
<dbReference type="Pfam" id="PF00293">
    <property type="entry name" value="NUDIX"/>
    <property type="match status" value="1"/>
</dbReference>
<dbReference type="Gene3D" id="2.20.70.10">
    <property type="match status" value="1"/>
</dbReference>
<dbReference type="EMBL" id="CP024443">
    <property type="protein sequence ID" value="ATR79389.1"/>
    <property type="molecule type" value="Genomic_DNA"/>
</dbReference>
<dbReference type="PROSITE" id="PS51462">
    <property type="entry name" value="NUDIX"/>
    <property type="match status" value="1"/>
</dbReference>
<dbReference type="PANTHER" id="PTHR43222:SF2">
    <property type="entry name" value="NUDIX HYDROLASE 23, CHLOROPLASTIC"/>
    <property type="match status" value="1"/>
</dbReference>